<dbReference type="AlphaFoldDB" id="A0A6V8KTP2"/>
<feature type="transmembrane region" description="Helical" evidence="2">
    <location>
        <begin position="21"/>
        <end position="42"/>
    </location>
</feature>
<feature type="region of interest" description="Disordered" evidence="1">
    <location>
        <begin position="425"/>
        <end position="465"/>
    </location>
</feature>
<dbReference type="EMBL" id="BLPG01000001">
    <property type="protein sequence ID" value="GFJ88483.1"/>
    <property type="molecule type" value="Genomic_DNA"/>
</dbReference>
<protein>
    <recommendedName>
        <fullName evidence="5">ABC transporter substrate-binding protein</fullName>
    </recommendedName>
</protein>
<comment type="caution">
    <text evidence="3">The sequence shown here is derived from an EMBL/GenBank/DDBJ whole genome shotgun (WGS) entry which is preliminary data.</text>
</comment>
<accession>A0A6V8KTP2</accession>
<dbReference type="Pfam" id="PF13531">
    <property type="entry name" value="SBP_bac_11"/>
    <property type="match status" value="1"/>
</dbReference>
<evidence type="ECO:0000313" key="4">
    <source>
        <dbReference type="Proteomes" id="UP000482960"/>
    </source>
</evidence>
<keyword evidence="4" id="KW-1185">Reference proteome</keyword>
<dbReference type="Proteomes" id="UP000482960">
    <property type="component" value="Unassembled WGS sequence"/>
</dbReference>
<feature type="compositionally biased region" description="Low complexity" evidence="1">
    <location>
        <begin position="425"/>
        <end position="445"/>
    </location>
</feature>
<organism evidence="3 4">
    <name type="scientific">Phytohabitans rumicis</name>
    <dbReference type="NCBI Taxonomy" id="1076125"/>
    <lineage>
        <taxon>Bacteria</taxon>
        <taxon>Bacillati</taxon>
        <taxon>Actinomycetota</taxon>
        <taxon>Actinomycetes</taxon>
        <taxon>Micromonosporales</taxon>
        <taxon>Micromonosporaceae</taxon>
    </lineage>
</organism>
<evidence type="ECO:0000313" key="3">
    <source>
        <dbReference type="EMBL" id="GFJ88483.1"/>
    </source>
</evidence>
<keyword evidence="2" id="KW-1133">Transmembrane helix</keyword>
<evidence type="ECO:0008006" key="5">
    <source>
        <dbReference type="Google" id="ProtNLM"/>
    </source>
</evidence>
<name>A0A6V8KTP2_9ACTN</name>
<keyword evidence="2" id="KW-0812">Transmembrane</keyword>
<reference evidence="3 4" key="2">
    <citation type="submission" date="2020-03" db="EMBL/GenBank/DDBJ databases">
        <authorList>
            <person name="Ichikawa N."/>
            <person name="Kimura A."/>
            <person name="Kitahashi Y."/>
            <person name="Uohara A."/>
        </authorList>
    </citation>
    <scope>NUCLEOTIDE SEQUENCE [LARGE SCALE GENOMIC DNA]</scope>
    <source>
        <strain evidence="3 4">NBRC 108638</strain>
    </source>
</reference>
<gene>
    <name evidence="3" type="ORF">Prum_021250</name>
</gene>
<evidence type="ECO:0000256" key="1">
    <source>
        <dbReference type="SAM" id="MobiDB-lite"/>
    </source>
</evidence>
<dbReference type="RefSeq" id="WP_173075825.1">
    <property type="nucleotide sequence ID" value="NZ_BLPG01000001.1"/>
</dbReference>
<keyword evidence="2" id="KW-0472">Membrane</keyword>
<sequence length="465" mass="47439">MEFFLRYRPAHRAAIAVRSSFVVVVGASLGAVLLGSLGAGYASGVIGSDGCANPLIVDVAAAPAIAPLVTRAAADVPADTADGCFRITVKALESASVADRLSARRPAGLPHAWLPESSWWLRQAGGGEVEVPDTGTSVASSPVVLAVTEAVATDLGAPETPLTWAALLRRAGPARALGLRDPAVDPVGLFSLLEIRRLAGETDDPGAANAQILRRLSRTAAPAGADLLSRVGGDAPEALEGLFGSEQAILAYNALGGNAPLIPVYPDPATPALDYPFVVLPGASDAQRTIAERLLAAVRDGGAGALSQVGLRTPDGAPVREGGPAIQPAPLPPPATVDETLRDWAGVNLSARMHSVVDVSGSMAIGAGEGRPGSPRRCPRPGRCSACSATPPRSRCGSSPPIWRAGATFARCCRWCRCSSSAATCSPRSTRCGPCSAPRPGSTTPRSRRTARPEGCGNRGASTSS</sequence>
<proteinExistence type="predicted"/>
<evidence type="ECO:0000256" key="2">
    <source>
        <dbReference type="SAM" id="Phobius"/>
    </source>
</evidence>
<reference evidence="3 4" key="1">
    <citation type="submission" date="2020-03" db="EMBL/GenBank/DDBJ databases">
        <title>Whole genome shotgun sequence of Phytohabitans rumicis NBRC 108638.</title>
        <authorList>
            <person name="Komaki H."/>
            <person name="Tamura T."/>
        </authorList>
    </citation>
    <scope>NUCLEOTIDE SEQUENCE [LARGE SCALE GENOMIC DNA]</scope>
    <source>
        <strain evidence="3 4">NBRC 108638</strain>
    </source>
</reference>